<protein>
    <submittedName>
        <fullName evidence="2">Uncharacterized protein</fullName>
    </submittedName>
</protein>
<dbReference type="EMBL" id="CACRXK020024880">
    <property type="protein sequence ID" value="CAB4039038.1"/>
    <property type="molecule type" value="Genomic_DNA"/>
</dbReference>
<accession>A0A7D9LT55</accession>
<dbReference type="AlphaFoldDB" id="A0A7D9LT55"/>
<feature type="region of interest" description="Disordered" evidence="1">
    <location>
        <begin position="114"/>
        <end position="133"/>
    </location>
</feature>
<evidence type="ECO:0000313" key="3">
    <source>
        <dbReference type="Proteomes" id="UP001152795"/>
    </source>
</evidence>
<name>A0A7D9LT55_PARCT</name>
<feature type="non-terminal residue" evidence="2">
    <location>
        <position position="249"/>
    </location>
</feature>
<sequence>MASGVSSNVVRCKLECRPEVSVCDHRVGVVILPEGAVDVQDAVQGNVCVEGSEHHLVAEGNCFHRGWKADKFSDRWKAQETVELTEHPVPGGGARATEDESALGLESGALSEENVGSGVGLKGRGNSANQAHLSDSSIQRTWKFIQNQADLRVTSLEQPINDVSQEQDSRLSGVVSTEATPRLSRSSKDFASKGGATTPPLIGGHKVNLQRVLPTVRGLLREQLLPVVGMAATVRRTESDFVASNKVIP</sequence>
<comment type="caution">
    <text evidence="2">The sequence shown here is derived from an EMBL/GenBank/DDBJ whole genome shotgun (WGS) entry which is preliminary data.</text>
</comment>
<evidence type="ECO:0000256" key="1">
    <source>
        <dbReference type="SAM" id="MobiDB-lite"/>
    </source>
</evidence>
<reference evidence="2" key="1">
    <citation type="submission" date="2020-04" db="EMBL/GenBank/DDBJ databases">
        <authorList>
            <person name="Alioto T."/>
            <person name="Alioto T."/>
            <person name="Gomez Garrido J."/>
        </authorList>
    </citation>
    <scope>NUCLEOTIDE SEQUENCE</scope>
    <source>
        <strain evidence="2">A484AB</strain>
    </source>
</reference>
<feature type="region of interest" description="Disordered" evidence="1">
    <location>
        <begin position="162"/>
        <end position="201"/>
    </location>
</feature>
<keyword evidence="3" id="KW-1185">Reference proteome</keyword>
<proteinExistence type="predicted"/>
<dbReference type="Proteomes" id="UP001152795">
    <property type="component" value="Unassembled WGS sequence"/>
</dbReference>
<evidence type="ECO:0000313" key="2">
    <source>
        <dbReference type="EMBL" id="CAB4039038.1"/>
    </source>
</evidence>
<gene>
    <name evidence="2" type="ORF">PACLA_8A069645</name>
</gene>
<organism evidence="2 3">
    <name type="scientific">Paramuricea clavata</name>
    <name type="common">Red gorgonian</name>
    <name type="synonym">Violescent sea-whip</name>
    <dbReference type="NCBI Taxonomy" id="317549"/>
    <lineage>
        <taxon>Eukaryota</taxon>
        <taxon>Metazoa</taxon>
        <taxon>Cnidaria</taxon>
        <taxon>Anthozoa</taxon>
        <taxon>Octocorallia</taxon>
        <taxon>Malacalcyonacea</taxon>
        <taxon>Plexauridae</taxon>
        <taxon>Paramuricea</taxon>
    </lineage>
</organism>